<feature type="domain" description="HMA" evidence="11">
    <location>
        <begin position="18"/>
        <end position="84"/>
    </location>
</feature>
<keyword evidence="4 10" id="KW-0479">Metal-binding</keyword>
<dbReference type="InterPro" id="IPR023298">
    <property type="entry name" value="ATPase_P-typ_TM_dom_sf"/>
</dbReference>
<evidence type="ECO:0000256" key="7">
    <source>
        <dbReference type="ARBA" id="ARBA00022967"/>
    </source>
</evidence>
<dbReference type="CDD" id="cd02094">
    <property type="entry name" value="P-type_ATPase_Cu-like"/>
    <property type="match status" value="1"/>
</dbReference>
<dbReference type="InterPro" id="IPR018303">
    <property type="entry name" value="ATPase_P-typ_P_site"/>
</dbReference>
<dbReference type="Pfam" id="PF00403">
    <property type="entry name" value="HMA"/>
    <property type="match status" value="1"/>
</dbReference>
<dbReference type="InterPro" id="IPR023299">
    <property type="entry name" value="ATPase_P-typ_cyto_dom_N"/>
</dbReference>
<dbReference type="InterPro" id="IPR006121">
    <property type="entry name" value="HMA_dom"/>
</dbReference>
<keyword evidence="9 10" id="KW-0472">Membrane</keyword>
<evidence type="ECO:0000313" key="12">
    <source>
        <dbReference type="EMBL" id="USR91625.1"/>
    </source>
</evidence>
<feature type="transmembrane region" description="Helical" evidence="10">
    <location>
        <begin position="365"/>
        <end position="387"/>
    </location>
</feature>
<keyword evidence="5 10" id="KW-0547">Nucleotide-binding</keyword>
<keyword evidence="6 10" id="KW-0067">ATP-binding</keyword>
<dbReference type="Gene3D" id="2.70.150.10">
    <property type="entry name" value="Calcium-transporting ATPase, cytoplasmic transduction domain A"/>
    <property type="match status" value="1"/>
</dbReference>
<dbReference type="InterPro" id="IPR023214">
    <property type="entry name" value="HAD_sf"/>
</dbReference>
<dbReference type="SFLD" id="SFLDG00002">
    <property type="entry name" value="C1.7:_P-type_atpase_like"/>
    <property type="match status" value="1"/>
</dbReference>
<dbReference type="RefSeq" id="WP_252663644.1">
    <property type="nucleotide sequence ID" value="NZ_CP098611.1"/>
</dbReference>
<dbReference type="PROSITE" id="PS00154">
    <property type="entry name" value="ATPASE_E1_E2"/>
    <property type="match status" value="1"/>
</dbReference>
<comment type="subcellular location">
    <subcellularLocation>
        <location evidence="10">Cell membrane</location>
    </subcellularLocation>
    <subcellularLocation>
        <location evidence="1">Endomembrane system</location>
        <topology evidence="1">Multi-pass membrane protein</topology>
    </subcellularLocation>
</comment>
<dbReference type="InterPro" id="IPR036412">
    <property type="entry name" value="HAD-like_sf"/>
</dbReference>
<dbReference type="InterPro" id="IPR027256">
    <property type="entry name" value="P-typ_ATPase_IB"/>
</dbReference>
<feature type="transmembrane region" description="Helical" evidence="10">
    <location>
        <begin position="143"/>
        <end position="162"/>
    </location>
</feature>
<organism evidence="12 13">
    <name type="scientific">Phormidium yuhuli AB48</name>
    <dbReference type="NCBI Taxonomy" id="2940671"/>
    <lineage>
        <taxon>Bacteria</taxon>
        <taxon>Bacillati</taxon>
        <taxon>Cyanobacteriota</taxon>
        <taxon>Cyanophyceae</taxon>
        <taxon>Oscillatoriophycideae</taxon>
        <taxon>Oscillatoriales</taxon>
        <taxon>Oscillatoriaceae</taxon>
        <taxon>Phormidium</taxon>
        <taxon>Phormidium yuhuli</taxon>
    </lineage>
</organism>
<dbReference type="SUPFAM" id="SSF56784">
    <property type="entry name" value="HAD-like"/>
    <property type="match status" value="1"/>
</dbReference>
<evidence type="ECO:0000256" key="1">
    <source>
        <dbReference type="ARBA" id="ARBA00004127"/>
    </source>
</evidence>
<evidence type="ECO:0000256" key="9">
    <source>
        <dbReference type="ARBA" id="ARBA00023136"/>
    </source>
</evidence>
<dbReference type="InterPro" id="IPR017969">
    <property type="entry name" value="Heavy-metal-associated_CS"/>
</dbReference>
<dbReference type="SFLD" id="SFLDF00027">
    <property type="entry name" value="p-type_atpase"/>
    <property type="match status" value="1"/>
</dbReference>
<keyword evidence="13" id="KW-1185">Reference proteome</keyword>
<accession>A0ABY5ARI1</accession>
<reference evidence="12" key="1">
    <citation type="submission" date="2022-06" db="EMBL/GenBank/DDBJ databases">
        <title>Genome sequence of Phormidium yuhuli AB48 isolated from an industrial photobioreactor environment.</title>
        <authorList>
            <person name="Qiu Y."/>
            <person name="Noonan A.J.C."/>
            <person name="Dofher K."/>
            <person name="Koch M."/>
            <person name="Kieft B."/>
            <person name="Lin X."/>
            <person name="Ziels R.M."/>
            <person name="Hallam S.J."/>
        </authorList>
    </citation>
    <scope>NUCLEOTIDE SEQUENCE</scope>
    <source>
        <strain evidence="12">AB48</strain>
    </source>
</reference>
<dbReference type="PROSITE" id="PS01229">
    <property type="entry name" value="COF_2"/>
    <property type="match status" value="1"/>
</dbReference>
<dbReference type="InterPro" id="IPR008250">
    <property type="entry name" value="ATPase_P-typ_transduc_dom_A_sf"/>
</dbReference>
<dbReference type="PROSITE" id="PS50846">
    <property type="entry name" value="HMA_2"/>
    <property type="match status" value="1"/>
</dbReference>
<keyword evidence="7" id="KW-1278">Translocase</keyword>
<dbReference type="NCBIfam" id="TIGR01525">
    <property type="entry name" value="ATPase-IB_hvy"/>
    <property type="match status" value="1"/>
</dbReference>
<dbReference type="Pfam" id="PF00122">
    <property type="entry name" value="E1-E2_ATPase"/>
    <property type="match status" value="1"/>
</dbReference>
<proteinExistence type="inferred from homology"/>
<feature type="transmembrane region" description="Helical" evidence="10">
    <location>
        <begin position="735"/>
        <end position="758"/>
    </location>
</feature>
<sequence>MQVSPVQPDTQPHVQSLETLALDVGGMKCAGCVKAVERKLSQVPGVALAKVNLATEMATVACEPGVVNPETLAQTLTEGGFPSQLRRQEGLSLGDLEATEKRQREAQQQQQRQLGVALGLIILSVLGHLQMLGVPPIPGLSNIWFHFGLASLALLIPGREMIVEGARGLLKNAPSMNTLVGFGLVTAYLASTAALFFPNLAWECFFEEPVMLLGFVLLGRSLESRARNRASASLKSLVGLQPKTVHLLTEIEKLQPLNPETVVDLPADQVRVGDYLQVRPGEKIPVDGMLRVGETLVNESMLTGESLPVAKGPGDRLTTGTLNQSGSIIMQAQRTGKDTALARIVALVEEAQTRKAPVQRLADTVAGYFTYGIMTLAALTFLFWYGMGVNLFPQVLETAHEFPNLAHVHGMGQEPLSPLLLSLKLMIDVWAIACPCALGLATPTAILVGTGVGAERGLLIRGGDVLERVHQLDTVVFDKTGTLTTGRPQVSEIWQRGPHNLLQWTASVERETNHPLAEAIVSRAQTEGLNLLPVSDSQTEVGLGVRGMIESQVVLVGSRLWLERQGIVLETEVQDWLDQMAREGNSLVYVAIAGEFAGAIAVRDQLREEAAETVQALRDLGLQVQLLTGDRPETAQGIGQQLGLSPQEIMAQVTPQEKASRLAELQEMGLKVALVGDGINDAPALAQADVGLALNGGTDVAVETADIVLMGDRLQDILGSIRLSRATFNKIRQNLIWAFGYNLVGLPVAAGVLLPQFGILLDPAVAAGFMALSSVSVVTNSLLLRRFEG</sequence>
<dbReference type="SUPFAM" id="SSF81665">
    <property type="entry name" value="Calcium ATPase, transmembrane domain M"/>
    <property type="match status" value="1"/>
</dbReference>
<dbReference type="Gene3D" id="3.40.1110.10">
    <property type="entry name" value="Calcium-transporting ATPase, cytoplasmic domain N"/>
    <property type="match status" value="1"/>
</dbReference>
<feature type="transmembrane region" description="Helical" evidence="10">
    <location>
        <begin position="764"/>
        <end position="784"/>
    </location>
</feature>
<name>A0ABY5ARI1_9CYAN</name>
<dbReference type="PRINTS" id="PR00119">
    <property type="entry name" value="CATATPASE"/>
</dbReference>
<keyword evidence="3 10" id="KW-0812">Transmembrane</keyword>
<dbReference type="Gene3D" id="3.40.50.1000">
    <property type="entry name" value="HAD superfamily/HAD-like"/>
    <property type="match status" value="1"/>
</dbReference>
<dbReference type="EMBL" id="CP098611">
    <property type="protein sequence ID" value="USR91625.1"/>
    <property type="molecule type" value="Genomic_DNA"/>
</dbReference>
<protein>
    <submittedName>
        <fullName evidence="12">Heavy metal translocating P-type ATPase</fullName>
    </submittedName>
</protein>
<evidence type="ECO:0000256" key="5">
    <source>
        <dbReference type="ARBA" id="ARBA00022741"/>
    </source>
</evidence>
<dbReference type="Proteomes" id="UP001056708">
    <property type="component" value="Chromosome"/>
</dbReference>
<keyword evidence="8 10" id="KW-1133">Transmembrane helix</keyword>
<dbReference type="PANTHER" id="PTHR43520">
    <property type="entry name" value="ATP7, ISOFORM B"/>
    <property type="match status" value="1"/>
</dbReference>
<dbReference type="InterPro" id="IPR059000">
    <property type="entry name" value="ATPase_P-type_domA"/>
</dbReference>
<feature type="transmembrane region" description="Helical" evidence="10">
    <location>
        <begin position="200"/>
        <end position="219"/>
    </location>
</feature>
<evidence type="ECO:0000313" key="13">
    <source>
        <dbReference type="Proteomes" id="UP001056708"/>
    </source>
</evidence>
<evidence type="ECO:0000256" key="8">
    <source>
        <dbReference type="ARBA" id="ARBA00022989"/>
    </source>
</evidence>
<evidence type="ECO:0000256" key="4">
    <source>
        <dbReference type="ARBA" id="ARBA00022723"/>
    </source>
</evidence>
<evidence type="ECO:0000256" key="10">
    <source>
        <dbReference type="RuleBase" id="RU362081"/>
    </source>
</evidence>
<dbReference type="SUPFAM" id="SSF55008">
    <property type="entry name" value="HMA, heavy metal-associated domain"/>
    <property type="match status" value="1"/>
</dbReference>
<dbReference type="InterPro" id="IPR044492">
    <property type="entry name" value="P_typ_ATPase_HD_dom"/>
</dbReference>
<evidence type="ECO:0000256" key="6">
    <source>
        <dbReference type="ARBA" id="ARBA00022840"/>
    </source>
</evidence>
<dbReference type="Gene3D" id="3.30.70.100">
    <property type="match status" value="1"/>
</dbReference>
<dbReference type="NCBIfam" id="TIGR01494">
    <property type="entry name" value="ATPase_P-type"/>
    <property type="match status" value="2"/>
</dbReference>
<evidence type="ECO:0000256" key="3">
    <source>
        <dbReference type="ARBA" id="ARBA00022692"/>
    </source>
</evidence>
<dbReference type="SUPFAM" id="SSF81660">
    <property type="entry name" value="Metal cation-transporting ATPase, ATP-binding domain N"/>
    <property type="match status" value="1"/>
</dbReference>
<keyword evidence="10" id="KW-1003">Cell membrane</keyword>
<dbReference type="InterPro" id="IPR036163">
    <property type="entry name" value="HMA_dom_sf"/>
</dbReference>
<gene>
    <name evidence="12" type="ORF">NEA10_02545</name>
</gene>
<evidence type="ECO:0000259" key="11">
    <source>
        <dbReference type="PROSITE" id="PS50846"/>
    </source>
</evidence>
<comment type="similarity">
    <text evidence="2 10">Belongs to the cation transport ATPase (P-type) (TC 3.A.3) family. Type IB subfamily.</text>
</comment>
<dbReference type="CDD" id="cd00371">
    <property type="entry name" value="HMA"/>
    <property type="match status" value="1"/>
</dbReference>
<dbReference type="PROSITE" id="PS01047">
    <property type="entry name" value="HMA_1"/>
    <property type="match status" value="1"/>
</dbReference>
<feature type="transmembrane region" description="Helical" evidence="10">
    <location>
        <begin position="174"/>
        <end position="194"/>
    </location>
</feature>
<dbReference type="InterPro" id="IPR001757">
    <property type="entry name" value="P_typ_ATPase"/>
</dbReference>
<dbReference type="SUPFAM" id="SSF81653">
    <property type="entry name" value="Calcium ATPase, transduction domain A"/>
    <property type="match status" value="1"/>
</dbReference>
<dbReference type="Pfam" id="PF00702">
    <property type="entry name" value="Hydrolase"/>
    <property type="match status" value="1"/>
</dbReference>
<dbReference type="SFLD" id="SFLDS00003">
    <property type="entry name" value="Haloacid_Dehalogenase"/>
    <property type="match status" value="1"/>
</dbReference>
<dbReference type="PANTHER" id="PTHR43520:SF8">
    <property type="entry name" value="P-TYPE CU(+) TRANSPORTER"/>
    <property type="match status" value="1"/>
</dbReference>
<feature type="transmembrane region" description="Helical" evidence="10">
    <location>
        <begin position="114"/>
        <end position="131"/>
    </location>
</feature>
<feature type="transmembrane region" description="Helical" evidence="10">
    <location>
        <begin position="429"/>
        <end position="452"/>
    </location>
</feature>
<evidence type="ECO:0000256" key="2">
    <source>
        <dbReference type="ARBA" id="ARBA00006024"/>
    </source>
</evidence>